<organism evidence="2 3">
    <name type="scientific">Rattus norvegicus</name>
    <name type="common">Rat</name>
    <dbReference type="NCBI Taxonomy" id="10116"/>
    <lineage>
        <taxon>Eukaryota</taxon>
        <taxon>Metazoa</taxon>
        <taxon>Chordata</taxon>
        <taxon>Craniata</taxon>
        <taxon>Vertebrata</taxon>
        <taxon>Euteleostomi</taxon>
        <taxon>Mammalia</taxon>
        <taxon>Eutheria</taxon>
        <taxon>Euarchontoglires</taxon>
        <taxon>Glires</taxon>
        <taxon>Rodentia</taxon>
        <taxon>Myomorpha</taxon>
        <taxon>Muroidea</taxon>
        <taxon>Muridae</taxon>
        <taxon>Murinae</taxon>
        <taxon>Rattus</taxon>
    </lineage>
</organism>
<protein>
    <submittedName>
        <fullName evidence="2">Similar to human chromosome 1 open reading frame 94</fullName>
    </submittedName>
</protein>
<keyword evidence="3" id="KW-1185">Reference proteome</keyword>
<dbReference type="GeneTree" id="ENSGT00390000017672"/>
<dbReference type="Ensembl" id="ENSRNOT00000153849.1">
    <property type="protein sequence ID" value="ENSRNOP00000111010.1"/>
    <property type="gene ID" value="ENSRNOG00000048129.4"/>
</dbReference>
<reference evidence="2" key="1">
    <citation type="submission" date="2024-01" db="EMBL/GenBank/DDBJ databases">
        <title>GRCr8: a new rat reference genome assembly contstructed from accurate long reads and long range scaffolding.</title>
        <authorList>
            <person name="Doris P.A."/>
            <person name="Kalbfleisch T."/>
            <person name="Li K."/>
            <person name="Howe K."/>
            <person name="Wood J."/>
        </authorList>
    </citation>
    <scope>NUCLEOTIDE SEQUENCE [LARGE SCALE GENOMIC DNA]</scope>
    <source>
        <strain evidence="2">Brown Norway</strain>
    </source>
</reference>
<name>A0ABK0M5Y8_RAT</name>
<reference evidence="2" key="2">
    <citation type="submission" date="2025-08" db="UniProtKB">
        <authorList>
            <consortium name="Ensembl"/>
        </authorList>
    </citation>
    <scope>IDENTIFICATION</scope>
    <source>
        <strain evidence="2">Brown Norway</strain>
    </source>
</reference>
<dbReference type="PANTHER" id="PTHR35674">
    <property type="entry name" value="CDNA SEQUENCE CK137956"/>
    <property type="match status" value="1"/>
</dbReference>
<accession>A0ABK0M5Y8</accession>
<evidence type="ECO:0000256" key="1">
    <source>
        <dbReference type="SAM" id="MobiDB-lite"/>
    </source>
</evidence>
<feature type="region of interest" description="Disordered" evidence="1">
    <location>
        <begin position="358"/>
        <end position="378"/>
    </location>
</feature>
<dbReference type="RGD" id="1586982">
    <property type="gene designation" value="C5h1orf94"/>
</dbReference>
<proteinExistence type="predicted"/>
<feature type="region of interest" description="Disordered" evidence="1">
    <location>
        <begin position="541"/>
        <end position="560"/>
    </location>
</feature>
<evidence type="ECO:0000313" key="2">
    <source>
        <dbReference type="Ensembl" id="ENSRNOP00000111010.1"/>
    </source>
</evidence>
<reference evidence="2" key="3">
    <citation type="submission" date="2025-09" db="UniProtKB">
        <authorList>
            <consortium name="Ensembl"/>
        </authorList>
    </citation>
    <scope>IDENTIFICATION</scope>
    <source>
        <strain evidence="2">Brown Norway</strain>
    </source>
</reference>
<gene>
    <name evidence="2" type="primary">C5h1orf94</name>
</gene>
<dbReference type="InterPro" id="IPR031496">
    <property type="entry name" value="DUF4688"/>
</dbReference>
<dbReference type="Proteomes" id="UP000002494">
    <property type="component" value="Chromosome 5"/>
</dbReference>
<evidence type="ECO:0000313" key="3">
    <source>
        <dbReference type="Proteomes" id="UP000002494"/>
    </source>
</evidence>
<sequence>MRAGGGQSLCLPALGGQRGFRKERKRMASGNGLPPSSALVAKRPSALGPFPRYVWIHQDTPQDSLDKICHDIWKRVQGLPESLQPRTSLEKLSAPVTAAVSFQDEALELSGGKDEISLLVEQEFLSLTKEHLILVQEGSGELATPIVTPQGTRELAPCFLVPPLGADSTEYAGSSIMAGDKLREQKLSMPIIGSRQDSDSAMSTVTGILRAAKVKSVKGTKDKSHSLGASNSEISKLLAQFPLKSTEMSKAPDNKMVLEETKVIKDFLQNSMFNGSGPRESMGLGPFLLLPPPPPPAVPDKLPEFSPPKRQLPVFAKICSKTEADPALEGHHWIERSPGTKEFTKSRESLFLNQWPQNRKDTCGEEGHSDPMGTISMTLPTKKPVWPAEKNLLYEFFGATKNPTGQLRLRTKVDMDGLDLKFNSPTTVPEKNIKYAGNVFAPRFTTALTSTTLNQPLWLNLNCPPPPVFSSHSTFPQYQGLYPQRSTRMPYQQPIHPPLGCYSRQVTPYNPQQMGQQIFRSSYTPLMSYIPFVQPNYPYPQRTPQKLPANPRDPPPMAGDGPPYLFPQGYGFNSAPSGPLMNSAYFSSSGNGKKSRGIQRPICIPGWHRSVKGGQDPVMSQGQGIYWNDLRSAVQLTQRWAVQESSRCPVPRSLLFQLTFCVSRNPEEVLHFLHPFTD</sequence>
<dbReference type="Pfam" id="PF15752">
    <property type="entry name" value="DUF4688"/>
    <property type="match status" value="1"/>
</dbReference>
<dbReference type="PANTHER" id="PTHR35674:SF1">
    <property type="entry name" value="CDNA SEQUENCE CK137956"/>
    <property type="match status" value="1"/>
</dbReference>
<feature type="compositionally biased region" description="Basic and acidic residues" evidence="1">
    <location>
        <begin position="358"/>
        <end position="369"/>
    </location>
</feature>